<dbReference type="EMBL" id="KL197744">
    <property type="protein sequence ID" value="KDQ51844.1"/>
    <property type="molecule type" value="Genomic_DNA"/>
</dbReference>
<proteinExistence type="inferred from homology"/>
<feature type="region of interest" description="Disordered" evidence="2">
    <location>
        <begin position="187"/>
        <end position="215"/>
    </location>
</feature>
<dbReference type="Pfam" id="PF00797">
    <property type="entry name" value="Acetyltransf_2"/>
    <property type="match status" value="1"/>
</dbReference>
<dbReference type="InterPro" id="IPR038765">
    <property type="entry name" value="Papain-like_cys_pep_sf"/>
</dbReference>
<dbReference type="InterPro" id="IPR053710">
    <property type="entry name" value="Arylamine_NAT_domain_sf"/>
</dbReference>
<accession>A0A067PAP2</accession>
<reference evidence="4" key="1">
    <citation type="journal article" date="2014" name="Proc. Natl. Acad. Sci. U.S.A.">
        <title>Extensive sampling of basidiomycete genomes demonstrates inadequacy of the white-rot/brown-rot paradigm for wood decay fungi.</title>
        <authorList>
            <person name="Riley R."/>
            <person name="Salamov A.A."/>
            <person name="Brown D.W."/>
            <person name="Nagy L.G."/>
            <person name="Floudas D."/>
            <person name="Held B.W."/>
            <person name="Levasseur A."/>
            <person name="Lombard V."/>
            <person name="Morin E."/>
            <person name="Otillar R."/>
            <person name="Lindquist E.A."/>
            <person name="Sun H."/>
            <person name="LaButti K.M."/>
            <person name="Schmutz J."/>
            <person name="Jabbour D."/>
            <person name="Luo H."/>
            <person name="Baker S.E."/>
            <person name="Pisabarro A.G."/>
            <person name="Walton J.D."/>
            <person name="Blanchette R.A."/>
            <person name="Henrissat B."/>
            <person name="Martin F."/>
            <person name="Cullen D."/>
            <person name="Hibbett D.S."/>
            <person name="Grigoriev I.V."/>
        </authorList>
    </citation>
    <scope>NUCLEOTIDE SEQUENCE [LARGE SCALE GENOMIC DNA]</scope>
    <source>
        <strain evidence="4">MUCL 33604</strain>
    </source>
</reference>
<evidence type="ECO:0000313" key="3">
    <source>
        <dbReference type="EMBL" id="KDQ51844.1"/>
    </source>
</evidence>
<evidence type="ECO:0000256" key="1">
    <source>
        <dbReference type="ARBA" id="ARBA00006547"/>
    </source>
</evidence>
<dbReference type="HOGENOM" id="CLU_049918_2_1_1"/>
<sequence>MVGTLHDNSYIKQVPSCYTPLQVAQWLNRISYPSETTVTETEISSGTFPINFETLTILVRLHLVAFPYENTAMHYTPDHDMDVTPEGVFERLVSEHKGKGSYCFGLNTLLLGMLRGLGYRAYASVARVNKSPPHLKDPNYQPMSHMILFIQPIVNSNQTYVVNVGFGGSGLARPILLSDAADNIVQGTAPPEEHRLTRGPHPDSSRERPHSGPTCSLDWRLEIRNGMKFPNWHILFAFGEAEFYQPDFESLSFSVAKRPGPGILWQNVICIKHVWVPSEDGGRKEDGCLGRDIMFGGKVKREIGDEEEVIIDNLKDETERVQVLRETFGVQLEDGAERHIKGRDAALKSKK</sequence>
<keyword evidence="4" id="KW-1185">Reference proteome</keyword>
<dbReference type="GO" id="GO:0016407">
    <property type="term" value="F:acetyltransferase activity"/>
    <property type="evidence" value="ECO:0007669"/>
    <property type="project" value="InterPro"/>
</dbReference>
<gene>
    <name evidence="3" type="ORF">JAAARDRAFT_198720</name>
</gene>
<dbReference type="Gene3D" id="3.30.2140.20">
    <property type="match status" value="1"/>
</dbReference>
<dbReference type="PANTHER" id="PTHR11786:SF0">
    <property type="entry name" value="ARYLAMINE N-ACETYLTRANSFERASE 4-RELATED"/>
    <property type="match status" value="1"/>
</dbReference>
<dbReference type="PANTHER" id="PTHR11786">
    <property type="entry name" value="N-HYDROXYARYLAMINE O-ACETYLTRANSFERASE"/>
    <property type="match status" value="1"/>
</dbReference>
<name>A0A067PAP2_9AGAM</name>
<dbReference type="STRING" id="933084.A0A067PAP2"/>
<dbReference type="OrthoDB" id="10260017at2759"/>
<comment type="similarity">
    <text evidence="1">Belongs to the arylamine N-acetyltransferase family.</text>
</comment>
<protein>
    <submittedName>
        <fullName evidence="3">Uncharacterized protein</fullName>
    </submittedName>
</protein>
<feature type="compositionally biased region" description="Basic and acidic residues" evidence="2">
    <location>
        <begin position="191"/>
        <end position="210"/>
    </location>
</feature>
<dbReference type="SUPFAM" id="SSF54001">
    <property type="entry name" value="Cysteine proteinases"/>
    <property type="match status" value="1"/>
</dbReference>
<dbReference type="InParanoid" id="A0A067PAP2"/>
<dbReference type="Proteomes" id="UP000027265">
    <property type="component" value="Unassembled WGS sequence"/>
</dbReference>
<evidence type="ECO:0000256" key="2">
    <source>
        <dbReference type="SAM" id="MobiDB-lite"/>
    </source>
</evidence>
<dbReference type="InterPro" id="IPR001447">
    <property type="entry name" value="Arylamine_N-AcTrfase"/>
</dbReference>
<dbReference type="AlphaFoldDB" id="A0A067PAP2"/>
<organism evidence="3 4">
    <name type="scientific">Jaapia argillacea MUCL 33604</name>
    <dbReference type="NCBI Taxonomy" id="933084"/>
    <lineage>
        <taxon>Eukaryota</taxon>
        <taxon>Fungi</taxon>
        <taxon>Dikarya</taxon>
        <taxon>Basidiomycota</taxon>
        <taxon>Agaricomycotina</taxon>
        <taxon>Agaricomycetes</taxon>
        <taxon>Agaricomycetidae</taxon>
        <taxon>Jaapiales</taxon>
        <taxon>Jaapiaceae</taxon>
        <taxon>Jaapia</taxon>
    </lineage>
</organism>
<evidence type="ECO:0000313" key="4">
    <source>
        <dbReference type="Proteomes" id="UP000027265"/>
    </source>
</evidence>